<dbReference type="RefSeq" id="XP_050503703.1">
    <property type="nucleotide sequence ID" value="XM_050647746.1"/>
</dbReference>
<dbReference type="Proteomes" id="UP001652700">
    <property type="component" value="Unplaced"/>
</dbReference>
<protein>
    <submittedName>
        <fullName evidence="1">Uncharacterized protein</fullName>
    </submittedName>
</protein>
<reference evidence="1" key="1">
    <citation type="submission" date="2025-05" db="UniProtKB">
        <authorList>
            <consortium name="EnsemblMetazoa"/>
        </authorList>
    </citation>
    <scope>IDENTIFICATION</scope>
</reference>
<dbReference type="GeneID" id="114325559"/>
<organism evidence="1 2">
    <name type="scientific">Diabrotica virgifera virgifera</name>
    <name type="common">western corn rootworm</name>
    <dbReference type="NCBI Taxonomy" id="50390"/>
    <lineage>
        <taxon>Eukaryota</taxon>
        <taxon>Metazoa</taxon>
        <taxon>Ecdysozoa</taxon>
        <taxon>Arthropoda</taxon>
        <taxon>Hexapoda</taxon>
        <taxon>Insecta</taxon>
        <taxon>Pterygota</taxon>
        <taxon>Neoptera</taxon>
        <taxon>Endopterygota</taxon>
        <taxon>Coleoptera</taxon>
        <taxon>Polyphaga</taxon>
        <taxon>Cucujiformia</taxon>
        <taxon>Chrysomeloidea</taxon>
        <taxon>Chrysomelidae</taxon>
        <taxon>Galerucinae</taxon>
        <taxon>Diabroticina</taxon>
        <taxon>Diabroticites</taxon>
        <taxon>Diabrotica</taxon>
    </lineage>
</organism>
<evidence type="ECO:0000313" key="2">
    <source>
        <dbReference type="Proteomes" id="UP001652700"/>
    </source>
</evidence>
<evidence type="ECO:0000313" key="1">
    <source>
        <dbReference type="EnsemblMetazoa" id="XP_050503703.1"/>
    </source>
</evidence>
<proteinExistence type="predicted"/>
<name>A0ABM5K0I6_DIAVI</name>
<accession>A0ABM5K0I6</accession>
<sequence length="143" mass="16491">MSEVYVAFYDEDNIDIYEVYKTGPKVNCVINNYGNWSLSIGLMGKNTSIFTRRKDFKKYELLVLHTVQNNDSLKADFDDIRKATPSEIYFLGDFPVLYYMIQYLNATYAIQLHPVYGHYNKTTGEYYGIIKALYLGIGDVAGM</sequence>
<keyword evidence="2" id="KW-1185">Reference proteome</keyword>
<dbReference type="EnsemblMetazoa" id="XM_050647746.1">
    <property type="protein sequence ID" value="XP_050503703.1"/>
    <property type="gene ID" value="LOC114325559"/>
</dbReference>